<dbReference type="Proteomes" id="UP000046393">
    <property type="component" value="Unplaced"/>
</dbReference>
<proteinExistence type="predicted"/>
<evidence type="ECO:0000313" key="1">
    <source>
        <dbReference type="Proteomes" id="UP000046393"/>
    </source>
</evidence>
<evidence type="ECO:0000313" key="2">
    <source>
        <dbReference type="WBParaSite" id="SMUV_0001080301-mRNA-1"/>
    </source>
</evidence>
<protein>
    <submittedName>
        <fullName evidence="2">Non-specific serine/threonine protein kinase</fullName>
    </submittedName>
</protein>
<reference evidence="2" key="1">
    <citation type="submission" date="2017-02" db="UniProtKB">
        <authorList>
            <consortium name="WormBaseParasite"/>
        </authorList>
    </citation>
    <scope>IDENTIFICATION</scope>
</reference>
<dbReference type="STRING" id="451379.A0A0N5B0K1"/>
<keyword evidence="1" id="KW-1185">Reference proteome</keyword>
<accession>A0A0N5B0K1</accession>
<dbReference type="WBParaSite" id="SMUV_0001080301-mRNA-1">
    <property type="protein sequence ID" value="SMUV_0001080301-mRNA-1"/>
    <property type="gene ID" value="SMUV_0001080301"/>
</dbReference>
<dbReference type="AlphaFoldDB" id="A0A0N5B0K1"/>
<organism evidence="1 2">
    <name type="scientific">Syphacia muris</name>
    <dbReference type="NCBI Taxonomy" id="451379"/>
    <lineage>
        <taxon>Eukaryota</taxon>
        <taxon>Metazoa</taxon>
        <taxon>Ecdysozoa</taxon>
        <taxon>Nematoda</taxon>
        <taxon>Chromadorea</taxon>
        <taxon>Rhabditida</taxon>
        <taxon>Spirurina</taxon>
        <taxon>Oxyuridomorpha</taxon>
        <taxon>Oxyuroidea</taxon>
        <taxon>Oxyuridae</taxon>
        <taxon>Syphacia</taxon>
    </lineage>
</organism>
<sequence>MKWPTENDFSKRRLFARLSAICRNTTAPQSFRSLESFCKGEHYQRRQLRRHHCSRKSVVVNVVKCENVTLKDTKLNYEVPDKAVTKQERNTSSNDESLTSLQQRMYQSSPDLSNKFLDRLPVRQRAAPKKSNIELMNCSVSPDLFIAKSLNSCERATSFPTTSSVRLKPINRCPDLLGKRNIWHTKLHSVQKSDIAEINADDSPLCKANICKRATNEDKNAFADYCISDAKAEFASPILSSSLGLTQPLNSVISNCEQSDDGDEAEKKNFLLNTVCGNMSDELFSIGDTEPSELSGQKLPKIRRDGNESVEIVNCESPSDSVFKSQIIMVHSTDDQSCKDFIDPNSSSSSLELLISPIKTPTSKEQSTLTCSLKFQSYLSEVVEEDIPRVRKKKLGKLGIALRRRIQTTRSDITMWKFDDQPQKVMMNLKLLSCTTLWGLHWIKASGVDDGGNSVDCMAIDSSDSMFSRFGLKREYELHSVSNELCVSLFDPIHMYSNCTNSLLLGPYYFKRLTQNN</sequence>
<name>A0A0N5B0K1_9BILA</name>